<organism evidence="2">
    <name type="scientific">Fusarium oxysporum f. sp. conglutinans race 2 54008</name>
    <dbReference type="NCBI Taxonomy" id="1089457"/>
    <lineage>
        <taxon>Eukaryota</taxon>
        <taxon>Fungi</taxon>
        <taxon>Dikarya</taxon>
        <taxon>Ascomycota</taxon>
        <taxon>Pezizomycotina</taxon>
        <taxon>Sordariomycetes</taxon>
        <taxon>Hypocreomycetidae</taxon>
        <taxon>Hypocreales</taxon>
        <taxon>Nectriaceae</taxon>
        <taxon>Fusarium</taxon>
        <taxon>Fusarium oxysporum species complex</taxon>
    </lineage>
</organism>
<dbReference type="AlphaFoldDB" id="X0GMF4"/>
<proteinExistence type="predicted"/>
<name>X0GMF4_FUSOX</name>
<dbReference type="EMBL" id="KK034083">
    <property type="protein sequence ID" value="EXL64468.1"/>
    <property type="molecule type" value="Genomic_DNA"/>
</dbReference>
<reference evidence="2" key="1">
    <citation type="submission" date="2011-11" db="EMBL/GenBank/DDBJ databases">
        <title>The Genome Sequence of Fusarium oxysporum PHW808.</title>
        <authorList>
            <consortium name="The Broad Institute Genome Sequencing Platform"/>
            <person name="Ma L.-J."/>
            <person name="Gale L.R."/>
            <person name="Schwartz D.C."/>
            <person name="Zhou S."/>
            <person name="Corby-Kistler H."/>
            <person name="Young S.K."/>
            <person name="Zeng Q."/>
            <person name="Gargeya S."/>
            <person name="Fitzgerald M."/>
            <person name="Haas B."/>
            <person name="Abouelleil A."/>
            <person name="Alvarado L."/>
            <person name="Arachchi H.M."/>
            <person name="Berlin A."/>
            <person name="Brown A."/>
            <person name="Chapman S.B."/>
            <person name="Chen Z."/>
            <person name="Dunbar C."/>
            <person name="Freedman E."/>
            <person name="Gearin G."/>
            <person name="Goldberg J."/>
            <person name="Griggs A."/>
            <person name="Gujja S."/>
            <person name="Heiman D."/>
            <person name="Howarth C."/>
            <person name="Larson L."/>
            <person name="Lui A."/>
            <person name="MacDonald P.J.P."/>
            <person name="Montmayeur A."/>
            <person name="Murphy C."/>
            <person name="Neiman D."/>
            <person name="Pearson M."/>
            <person name="Priest M."/>
            <person name="Roberts A."/>
            <person name="Saif S."/>
            <person name="Shea T."/>
            <person name="Shenoy N."/>
            <person name="Sisk P."/>
            <person name="Stolte C."/>
            <person name="Sykes S."/>
            <person name="Wortman J."/>
            <person name="Nusbaum C."/>
            <person name="Birren B."/>
        </authorList>
    </citation>
    <scope>NUCLEOTIDE SEQUENCE [LARGE SCALE GENOMIC DNA]</scope>
    <source>
        <strain evidence="2">54008</strain>
    </source>
</reference>
<gene>
    <name evidence="2" type="ORF">FOPG_19269</name>
</gene>
<protein>
    <submittedName>
        <fullName evidence="2">Uncharacterized protein</fullName>
    </submittedName>
</protein>
<dbReference type="Proteomes" id="UP000030676">
    <property type="component" value="Unassembled WGS sequence"/>
</dbReference>
<sequence>MELKQIAEERRKLDERETNVQKDQEEDKREYRKSVERNTVDRVILKQPAYKNGTIRRISEPCHISDLLKFTMQKFIHQGLSNLCQYRSSQNGDGGTLYLSTFDKDLASYWNEFEAEARNLVHQKDPGSNWLSDLRSNLKRDVDTCYSYWVERMSGPNGKANLFGQSCFYARKIGFYIATDCQQVCCWRSSGQDPHQPIESLDTARDLAASQSKSEFQHNSPSKLLWSIAGRQLQFIKCSKARAPILVPPRTYKLLRPDGKRIHQS</sequence>
<evidence type="ECO:0000313" key="2">
    <source>
        <dbReference type="EMBL" id="EXL64468.1"/>
    </source>
</evidence>
<reference evidence="2" key="2">
    <citation type="submission" date="2014-03" db="EMBL/GenBank/DDBJ databases">
        <title>The Genome Annotation of Fusarium oxysporum PHW808.</title>
        <authorList>
            <consortium name="The Broad Institute Genomics Platform"/>
            <person name="Ma L.-J."/>
            <person name="Corby-Kistler H."/>
            <person name="Broz K."/>
            <person name="Gale L.R."/>
            <person name="Jonkers W."/>
            <person name="O'Donnell K."/>
            <person name="Ploetz R."/>
            <person name="Steinberg C."/>
            <person name="Schwartz D.C."/>
            <person name="VanEtten H."/>
            <person name="Zhou S."/>
            <person name="Young S.K."/>
            <person name="Zeng Q."/>
            <person name="Gargeya S."/>
            <person name="Fitzgerald M."/>
            <person name="Abouelleil A."/>
            <person name="Alvarado L."/>
            <person name="Chapman S.B."/>
            <person name="Gainer-Dewar J."/>
            <person name="Goldberg J."/>
            <person name="Griggs A."/>
            <person name="Gujja S."/>
            <person name="Hansen M."/>
            <person name="Howarth C."/>
            <person name="Imamovic A."/>
            <person name="Ireland A."/>
            <person name="Larimer J."/>
            <person name="McCowan C."/>
            <person name="Murphy C."/>
            <person name="Pearson M."/>
            <person name="Poon T.W."/>
            <person name="Priest M."/>
            <person name="Roberts A."/>
            <person name="Saif S."/>
            <person name="Shea T."/>
            <person name="Sykes S."/>
            <person name="Wortman J."/>
            <person name="Nusbaum C."/>
            <person name="Birren B."/>
        </authorList>
    </citation>
    <scope>NUCLEOTIDE SEQUENCE</scope>
    <source>
        <strain evidence="2">54008</strain>
    </source>
</reference>
<evidence type="ECO:0000256" key="1">
    <source>
        <dbReference type="SAM" id="MobiDB-lite"/>
    </source>
</evidence>
<dbReference type="HOGENOM" id="CLU_1049883_0_0_1"/>
<accession>X0GMF4</accession>
<feature type="region of interest" description="Disordered" evidence="1">
    <location>
        <begin position="1"/>
        <end position="33"/>
    </location>
</feature>